<dbReference type="EMBL" id="JAVDTH010000021">
    <property type="protein sequence ID" value="MDR6713820.1"/>
    <property type="molecule type" value="Genomic_DNA"/>
</dbReference>
<protein>
    <submittedName>
        <fullName evidence="1">Phosphoribosylglycinamide formyltransferase 2</fullName>
        <ecNumber evidence="1">2.1.2.2</ecNumber>
    </submittedName>
</protein>
<comment type="caution">
    <text evidence="1">The sequence shown here is derived from an EMBL/GenBank/DDBJ whole genome shotgun (WGS) entry which is preliminary data.</text>
</comment>
<proteinExistence type="predicted"/>
<evidence type="ECO:0000313" key="2">
    <source>
        <dbReference type="Proteomes" id="UP001259587"/>
    </source>
</evidence>
<reference evidence="1" key="1">
    <citation type="submission" date="2023-07" db="EMBL/GenBank/DDBJ databases">
        <title>Sorghum-associated microbial communities from plants grown in Nebraska, USA.</title>
        <authorList>
            <person name="Schachtman D."/>
        </authorList>
    </citation>
    <scope>NUCLEOTIDE SEQUENCE</scope>
    <source>
        <strain evidence="1">BE56</strain>
    </source>
</reference>
<evidence type="ECO:0000313" key="1">
    <source>
        <dbReference type="EMBL" id="MDR6713820.1"/>
    </source>
</evidence>
<gene>
    <name evidence="1" type="ORF">J2W83_003435</name>
</gene>
<sequence>MTRIGTPLSPTATRVLLCGCGELGKEVVIELQRLGVEVIAVDRYANAPAMQVAHRSHVVNMLDGVALRAVIEAEKPHYIVPEIEAIATATLVELENEGFNVVPTARATQLTMNREGIRRLAAEELDLPTSPYHFADTFEDYAAAVADVGYPCVVKPVMSSSGKGQSLLRSDADLRQAWDYAQEGGRAGKGRVIVEGFIDFEYEITLLTVRHVGGTTFLAPVGHRQEKGDYQESWQPQAMSPKALAESQRVAQAVTDALGGRGLFGVELFVKGDQVWFSEVSPRPHDTGLVTLISQDLSQFALHARAILGLPIPLVRQFGPSASAVILPQGTSQQTSFANLGAALSEPDTAIRLFGKPEIDGQRRMGVCLARDESIEAARAKATRAAQAVKVEF</sequence>
<name>A0ACC6K5S5_9PSED</name>
<organism evidence="1 2">
    <name type="scientific">Pseudomonas hunanensis</name>
    <dbReference type="NCBI Taxonomy" id="1247546"/>
    <lineage>
        <taxon>Bacteria</taxon>
        <taxon>Pseudomonadati</taxon>
        <taxon>Pseudomonadota</taxon>
        <taxon>Gammaproteobacteria</taxon>
        <taxon>Pseudomonadales</taxon>
        <taxon>Pseudomonadaceae</taxon>
        <taxon>Pseudomonas</taxon>
    </lineage>
</organism>
<accession>A0ACC6K5S5</accession>
<keyword evidence="2" id="KW-1185">Reference proteome</keyword>
<dbReference type="Proteomes" id="UP001259587">
    <property type="component" value="Unassembled WGS sequence"/>
</dbReference>
<keyword evidence="1" id="KW-0808">Transferase</keyword>
<dbReference type="EC" id="2.1.2.2" evidence="1"/>